<dbReference type="AlphaFoldDB" id="A0A6G3XVE1"/>
<dbReference type="Gene3D" id="3.30.360.10">
    <property type="entry name" value="Dihydrodipicolinate Reductase, domain 2"/>
    <property type="match status" value="1"/>
</dbReference>
<evidence type="ECO:0000256" key="2">
    <source>
        <dbReference type="ARBA" id="ARBA00023002"/>
    </source>
</evidence>
<dbReference type="EMBL" id="JAAGMN010009134">
    <property type="protein sequence ID" value="NEE21470.1"/>
    <property type="molecule type" value="Genomic_DNA"/>
</dbReference>
<dbReference type="InterPro" id="IPR036291">
    <property type="entry name" value="NAD(P)-bd_dom_sf"/>
</dbReference>
<accession>A0A6G3XVE1</accession>
<keyword evidence="2" id="KW-0560">Oxidoreductase</keyword>
<dbReference type="Gene3D" id="3.40.50.720">
    <property type="entry name" value="NAD(P)-binding Rossmann-like Domain"/>
    <property type="match status" value="1"/>
</dbReference>
<dbReference type="PANTHER" id="PTHR22604">
    <property type="entry name" value="OXIDOREDUCTASES"/>
    <property type="match status" value="1"/>
</dbReference>
<dbReference type="InterPro" id="IPR000683">
    <property type="entry name" value="Gfo/Idh/MocA-like_OxRdtase_N"/>
</dbReference>
<dbReference type="SUPFAM" id="SSF51735">
    <property type="entry name" value="NAD(P)-binding Rossmann-fold domains"/>
    <property type="match status" value="1"/>
</dbReference>
<gene>
    <name evidence="4" type="ORF">G3M58_85290</name>
</gene>
<dbReference type="GO" id="GO:0016491">
    <property type="term" value="F:oxidoreductase activity"/>
    <property type="evidence" value="ECO:0007669"/>
    <property type="project" value="UniProtKB-KW"/>
</dbReference>
<dbReference type="InterPro" id="IPR050984">
    <property type="entry name" value="Gfo/Idh/MocA_domain"/>
</dbReference>
<comment type="similarity">
    <text evidence="1">Belongs to the Gfo/Idh/MocA family.</text>
</comment>
<proteinExistence type="inferred from homology"/>
<feature type="non-terminal residue" evidence="4">
    <location>
        <position position="1"/>
    </location>
</feature>
<protein>
    <submittedName>
        <fullName evidence="4">Gfo/Idh/MocA family oxidoreductase</fullName>
    </submittedName>
</protein>
<organism evidence="4">
    <name type="scientific">Streptomyces sp. SID7499</name>
    <dbReference type="NCBI Taxonomy" id="2706086"/>
    <lineage>
        <taxon>Bacteria</taxon>
        <taxon>Bacillati</taxon>
        <taxon>Actinomycetota</taxon>
        <taxon>Actinomycetes</taxon>
        <taxon>Kitasatosporales</taxon>
        <taxon>Streptomycetaceae</taxon>
        <taxon>Streptomyces</taxon>
    </lineage>
</organism>
<evidence type="ECO:0000256" key="1">
    <source>
        <dbReference type="ARBA" id="ARBA00010928"/>
    </source>
</evidence>
<evidence type="ECO:0000259" key="3">
    <source>
        <dbReference type="Pfam" id="PF01408"/>
    </source>
</evidence>
<comment type="caution">
    <text evidence="4">The sequence shown here is derived from an EMBL/GenBank/DDBJ whole genome shotgun (WGS) entry which is preliminary data.</text>
</comment>
<reference evidence="4" key="1">
    <citation type="submission" date="2020-01" db="EMBL/GenBank/DDBJ databases">
        <title>Insect and environment-associated Actinomycetes.</title>
        <authorList>
            <person name="Currrie C."/>
            <person name="Chevrette M."/>
            <person name="Carlson C."/>
            <person name="Stubbendieck R."/>
            <person name="Wendt-Pienkowski E."/>
        </authorList>
    </citation>
    <scope>NUCLEOTIDE SEQUENCE</scope>
    <source>
        <strain evidence="4">SID7499</strain>
    </source>
</reference>
<name>A0A6G3XVE1_9ACTN</name>
<dbReference type="GO" id="GO:0000166">
    <property type="term" value="F:nucleotide binding"/>
    <property type="evidence" value="ECO:0007669"/>
    <property type="project" value="InterPro"/>
</dbReference>
<feature type="domain" description="Gfo/Idh/MocA-like oxidoreductase N-terminal" evidence="3">
    <location>
        <begin position="2"/>
        <end position="76"/>
    </location>
</feature>
<feature type="non-terminal residue" evidence="4">
    <location>
        <position position="109"/>
    </location>
</feature>
<sequence>LAREYGCRAAGDYAEPLADDDVDAVYLPLPASMHAEWAGAALRAGKHVLVEKPAAMSGADAAELCALARSRGLALVENVLFVHHSQHRAVMRYVADGAIGRLQAFDAAF</sequence>
<dbReference type="Pfam" id="PF01408">
    <property type="entry name" value="GFO_IDH_MocA"/>
    <property type="match status" value="1"/>
</dbReference>
<evidence type="ECO:0000313" key="4">
    <source>
        <dbReference type="EMBL" id="NEE21470.1"/>
    </source>
</evidence>
<dbReference type="PANTHER" id="PTHR22604:SF105">
    <property type="entry name" value="TRANS-1,2-DIHYDROBENZENE-1,2-DIOL DEHYDROGENASE"/>
    <property type="match status" value="1"/>
</dbReference>